<dbReference type="GO" id="GO:0016887">
    <property type="term" value="F:ATP hydrolysis activity"/>
    <property type="evidence" value="ECO:0007669"/>
    <property type="project" value="RHEA"/>
</dbReference>
<feature type="compositionally biased region" description="Basic and acidic residues" evidence="2">
    <location>
        <begin position="11"/>
        <end position="37"/>
    </location>
</feature>
<feature type="region of interest" description="Disordered" evidence="2">
    <location>
        <begin position="1"/>
        <end position="37"/>
    </location>
</feature>
<dbReference type="GO" id="GO:0005524">
    <property type="term" value="F:ATP binding"/>
    <property type="evidence" value="ECO:0007669"/>
    <property type="project" value="UniProtKB-KW"/>
</dbReference>
<comment type="catalytic activity">
    <reaction evidence="1">
        <text>ATP + H2O = ADP + phosphate + H(+)</text>
        <dbReference type="Rhea" id="RHEA:13065"/>
        <dbReference type="ChEBI" id="CHEBI:15377"/>
        <dbReference type="ChEBI" id="CHEBI:15378"/>
        <dbReference type="ChEBI" id="CHEBI:30616"/>
        <dbReference type="ChEBI" id="CHEBI:43474"/>
        <dbReference type="ChEBI" id="CHEBI:456216"/>
        <dbReference type="EC" id="5.6.2.3"/>
    </reaction>
</comment>
<dbReference type="PANTHER" id="PTHR47642:SF7">
    <property type="entry name" value="ATP-DEPENDENT DNA HELICASE PIF1"/>
    <property type="match status" value="1"/>
</dbReference>
<name>A0A167RJP0_CALVF</name>
<dbReference type="PANTHER" id="PTHR47642">
    <property type="entry name" value="ATP-DEPENDENT DNA HELICASE"/>
    <property type="match status" value="1"/>
</dbReference>
<dbReference type="EC" id="5.6.2.3" evidence="1"/>
<feature type="region of interest" description="Disordered" evidence="2">
    <location>
        <begin position="49"/>
        <end position="74"/>
    </location>
</feature>
<dbReference type="InterPro" id="IPR051055">
    <property type="entry name" value="PIF1_helicase"/>
</dbReference>
<dbReference type="Gene3D" id="3.40.50.300">
    <property type="entry name" value="P-loop containing nucleotide triphosphate hydrolases"/>
    <property type="match status" value="1"/>
</dbReference>
<dbReference type="GO" id="GO:0006281">
    <property type="term" value="P:DNA repair"/>
    <property type="evidence" value="ECO:0007669"/>
    <property type="project" value="UniProtKB-KW"/>
</dbReference>
<dbReference type="Proteomes" id="UP000076738">
    <property type="component" value="Unassembled WGS sequence"/>
</dbReference>
<dbReference type="OrthoDB" id="432234at2759"/>
<accession>A0A167RJP0</accession>
<reference evidence="4 5" key="1">
    <citation type="journal article" date="2016" name="Mol. Biol. Evol.">
        <title>Comparative Genomics of Early-Diverging Mushroom-Forming Fungi Provides Insights into the Origins of Lignocellulose Decay Capabilities.</title>
        <authorList>
            <person name="Nagy L.G."/>
            <person name="Riley R."/>
            <person name="Tritt A."/>
            <person name="Adam C."/>
            <person name="Daum C."/>
            <person name="Floudas D."/>
            <person name="Sun H."/>
            <person name="Yadav J.S."/>
            <person name="Pangilinan J."/>
            <person name="Larsson K.H."/>
            <person name="Matsuura K."/>
            <person name="Barry K."/>
            <person name="Labutti K."/>
            <person name="Kuo R."/>
            <person name="Ohm R.A."/>
            <person name="Bhattacharya S.S."/>
            <person name="Shirouzu T."/>
            <person name="Yoshinaga Y."/>
            <person name="Martin F.M."/>
            <person name="Grigoriev I.V."/>
            <person name="Hibbett D.S."/>
        </authorList>
    </citation>
    <scope>NUCLEOTIDE SEQUENCE [LARGE SCALE GENOMIC DNA]</scope>
    <source>
        <strain evidence="4 5">TUFC12733</strain>
    </source>
</reference>
<evidence type="ECO:0000256" key="1">
    <source>
        <dbReference type="RuleBase" id="RU363044"/>
    </source>
</evidence>
<keyword evidence="1" id="KW-0067">ATP-binding</keyword>
<dbReference type="Pfam" id="PF05970">
    <property type="entry name" value="PIF1"/>
    <property type="match status" value="1"/>
</dbReference>
<protein>
    <recommendedName>
        <fullName evidence="1">ATP-dependent DNA helicase</fullName>
        <ecNumber evidence="1">5.6.2.3</ecNumber>
    </recommendedName>
</protein>
<keyword evidence="5" id="KW-1185">Reference proteome</keyword>
<organism evidence="4 5">
    <name type="scientific">Calocera viscosa (strain TUFC12733)</name>
    <dbReference type="NCBI Taxonomy" id="1330018"/>
    <lineage>
        <taxon>Eukaryota</taxon>
        <taxon>Fungi</taxon>
        <taxon>Dikarya</taxon>
        <taxon>Basidiomycota</taxon>
        <taxon>Agaricomycotina</taxon>
        <taxon>Dacrymycetes</taxon>
        <taxon>Dacrymycetales</taxon>
        <taxon>Dacrymycetaceae</taxon>
        <taxon>Calocera</taxon>
    </lineage>
</organism>
<comment type="similarity">
    <text evidence="1">Belongs to the helicase family.</text>
</comment>
<dbReference type="STRING" id="1330018.A0A167RJP0"/>
<dbReference type="GO" id="GO:0000723">
    <property type="term" value="P:telomere maintenance"/>
    <property type="evidence" value="ECO:0007669"/>
    <property type="project" value="InterPro"/>
</dbReference>
<keyword evidence="1" id="KW-0378">Hydrolase</keyword>
<proteinExistence type="inferred from homology"/>
<keyword evidence="1" id="KW-0233">DNA recombination</keyword>
<comment type="cofactor">
    <cofactor evidence="1">
        <name>Mg(2+)</name>
        <dbReference type="ChEBI" id="CHEBI:18420"/>
    </cofactor>
</comment>
<dbReference type="SUPFAM" id="SSF52540">
    <property type="entry name" value="P-loop containing nucleoside triphosphate hydrolases"/>
    <property type="match status" value="1"/>
</dbReference>
<sequence length="609" mass="67718">MTVTITLGRDASSDWRSSKPRHSEAKSAEGPEPTMSRHDYIQARVQTAAKNARSPLDLGRRRPNTGIILPPRPPVPIETLSAKVVPCDNGPLDQRCPPTPKRLPPRESNASPALPKSAELGGRGEESICERTANRDEASASCGRQVEPVATDEAMRNGNGKRVRSTDDVANIPPRPKAPNCMEQGGGVKNGTPAVPIRRGGENETADVGSAEDLPHDLSGEQKHICDLVKSGVNVFFTGPAGSGKSLVLRTIIKSYEREIARHGPNILAVTATTNLAALLIGGTTLHHWAGVGLAEEDLMDLVAKIERNPETKARWVEARLLILDEGISRYSKHRVVTEQSVKVRRNQLPFGGIQLPPVDNDKRRRKAPYAFEADCWRECFPHGWKLTGIHRQKEAELLEMLQQVRFGTLSDKSKLLLNQLSQPVKWPKGVIPVELFTHVDLVMAANRRRLDDLPGDELKYQAVDKVDSPLLKKRRIEKLFDEATAPQLLHLKLNAKVILLRNIPGHPALVKGRFGYVRGFVTEKAWKARYQDIAWFSDEELASVPRSTKDEWGEELCPIVEFEPIGNFGTETVLVVPQDWTVEDTRHRRAGYRRQWTGLGDQTLPDNE</sequence>
<dbReference type="InterPro" id="IPR027417">
    <property type="entry name" value="P-loop_NTPase"/>
</dbReference>
<feature type="region of interest" description="Disordered" evidence="2">
    <location>
        <begin position="157"/>
        <end position="212"/>
    </location>
</feature>
<feature type="domain" description="AAA+ ATPase" evidence="3">
    <location>
        <begin position="231"/>
        <end position="525"/>
    </location>
</feature>
<keyword evidence="1" id="KW-0347">Helicase</keyword>
<evidence type="ECO:0000313" key="4">
    <source>
        <dbReference type="EMBL" id="KZP00984.1"/>
    </source>
</evidence>
<dbReference type="EMBL" id="KV417268">
    <property type="protein sequence ID" value="KZP00984.1"/>
    <property type="molecule type" value="Genomic_DNA"/>
</dbReference>
<evidence type="ECO:0000256" key="2">
    <source>
        <dbReference type="SAM" id="MobiDB-lite"/>
    </source>
</evidence>
<keyword evidence="1" id="KW-0234">DNA repair</keyword>
<dbReference type="InterPro" id="IPR010285">
    <property type="entry name" value="DNA_helicase_pif1-like_DEAD"/>
</dbReference>
<evidence type="ECO:0000259" key="3">
    <source>
        <dbReference type="SMART" id="SM00382"/>
    </source>
</evidence>
<keyword evidence="1" id="KW-0547">Nucleotide-binding</keyword>
<dbReference type="GO" id="GO:0043139">
    <property type="term" value="F:5'-3' DNA helicase activity"/>
    <property type="evidence" value="ECO:0007669"/>
    <property type="project" value="UniProtKB-EC"/>
</dbReference>
<dbReference type="SMART" id="SM00382">
    <property type="entry name" value="AAA"/>
    <property type="match status" value="1"/>
</dbReference>
<dbReference type="AlphaFoldDB" id="A0A167RJP0"/>
<evidence type="ECO:0000313" key="5">
    <source>
        <dbReference type="Proteomes" id="UP000076738"/>
    </source>
</evidence>
<gene>
    <name evidence="4" type="ORF">CALVIDRAFT_524669</name>
</gene>
<dbReference type="InterPro" id="IPR003593">
    <property type="entry name" value="AAA+_ATPase"/>
</dbReference>
<keyword evidence="1" id="KW-0227">DNA damage</keyword>
<dbReference type="GO" id="GO:0006310">
    <property type="term" value="P:DNA recombination"/>
    <property type="evidence" value="ECO:0007669"/>
    <property type="project" value="UniProtKB-KW"/>
</dbReference>
<feature type="region of interest" description="Disordered" evidence="2">
    <location>
        <begin position="86"/>
        <end position="125"/>
    </location>
</feature>